<dbReference type="EMBL" id="WTVQ01000033">
    <property type="protein sequence ID" value="NMG76496.1"/>
    <property type="molecule type" value="Genomic_DNA"/>
</dbReference>
<evidence type="ECO:0000256" key="5">
    <source>
        <dbReference type="ARBA" id="ARBA00023136"/>
    </source>
</evidence>
<comment type="subcellular location">
    <subcellularLocation>
        <location evidence="1">Cell membrane</location>
        <topology evidence="1">Multi-pass membrane protein</topology>
    </subcellularLocation>
</comment>
<keyword evidence="5 6" id="KW-0472">Membrane</keyword>
<dbReference type="InterPro" id="IPR050189">
    <property type="entry name" value="MFS_Efflux_Transporters"/>
</dbReference>
<evidence type="ECO:0000313" key="9">
    <source>
        <dbReference type="Proteomes" id="UP000648984"/>
    </source>
</evidence>
<feature type="domain" description="Major facilitator superfamily (MFS) profile" evidence="7">
    <location>
        <begin position="6"/>
        <end position="393"/>
    </location>
</feature>
<evidence type="ECO:0000256" key="4">
    <source>
        <dbReference type="ARBA" id="ARBA00022989"/>
    </source>
</evidence>
<feature type="transmembrane region" description="Helical" evidence="6">
    <location>
        <begin position="242"/>
        <end position="262"/>
    </location>
</feature>
<evidence type="ECO:0000313" key="8">
    <source>
        <dbReference type="EMBL" id="NMG76496.1"/>
    </source>
</evidence>
<dbReference type="InterPro" id="IPR020846">
    <property type="entry name" value="MFS_dom"/>
</dbReference>
<evidence type="ECO:0000256" key="2">
    <source>
        <dbReference type="ARBA" id="ARBA00022475"/>
    </source>
</evidence>
<reference evidence="8 9" key="1">
    <citation type="submission" date="2019-12" db="EMBL/GenBank/DDBJ databases">
        <title>Comparative genomics gives insights into the taxonomy of the Azoarcus-Aromatoleum group and reveals separate origins of nif in the plant-associated Azoarcus and non-plant-associated Aromatoleum sub-groups.</title>
        <authorList>
            <person name="Lafos M."/>
            <person name="Maluk M."/>
            <person name="Batista M."/>
            <person name="Junghare M."/>
            <person name="Carmona M."/>
            <person name="Faoro H."/>
            <person name="Cruz L.M."/>
            <person name="Battistoni F."/>
            <person name="De Souza E."/>
            <person name="Pedrosa F."/>
            <person name="Chen W.-M."/>
            <person name="Poole P.S."/>
            <person name="Dixon R.A."/>
            <person name="James E.K."/>
        </authorList>
    </citation>
    <scope>NUCLEOTIDE SEQUENCE [LARGE SCALE GENOMIC DNA]</scope>
    <source>
        <strain evidence="8 9">22Lin</strain>
    </source>
</reference>
<evidence type="ECO:0000256" key="1">
    <source>
        <dbReference type="ARBA" id="ARBA00004651"/>
    </source>
</evidence>
<evidence type="ECO:0000259" key="7">
    <source>
        <dbReference type="PROSITE" id="PS50850"/>
    </source>
</evidence>
<feature type="transmembrane region" description="Helical" evidence="6">
    <location>
        <begin position="44"/>
        <end position="64"/>
    </location>
</feature>
<dbReference type="Pfam" id="PF07690">
    <property type="entry name" value="MFS_1"/>
    <property type="match status" value="1"/>
</dbReference>
<feature type="transmembrane region" description="Helical" evidence="6">
    <location>
        <begin position="130"/>
        <end position="152"/>
    </location>
</feature>
<feature type="transmembrane region" description="Helical" evidence="6">
    <location>
        <begin position="97"/>
        <end position="118"/>
    </location>
</feature>
<feature type="transmembrane region" description="Helical" evidence="6">
    <location>
        <begin position="158"/>
        <end position="176"/>
    </location>
</feature>
<keyword evidence="4 6" id="KW-1133">Transmembrane helix</keyword>
<dbReference type="InterPro" id="IPR011701">
    <property type="entry name" value="MFS"/>
</dbReference>
<feature type="transmembrane region" description="Helical" evidence="6">
    <location>
        <begin position="12"/>
        <end position="32"/>
    </location>
</feature>
<dbReference type="PANTHER" id="PTHR43124:SF10">
    <property type="entry name" value="PURINE EFFLUX PUMP PBUE"/>
    <property type="match status" value="1"/>
</dbReference>
<keyword evidence="3 6" id="KW-0812">Transmembrane</keyword>
<feature type="transmembrane region" description="Helical" evidence="6">
    <location>
        <begin position="274"/>
        <end position="292"/>
    </location>
</feature>
<dbReference type="SUPFAM" id="SSF103473">
    <property type="entry name" value="MFS general substrate transporter"/>
    <property type="match status" value="1"/>
</dbReference>
<organism evidence="8 9">
    <name type="scientific">Aromatoleum diolicum</name>
    <dbReference type="NCBI Taxonomy" id="75796"/>
    <lineage>
        <taxon>Bacteria</taxon>
        <taxon>Pseudomonadati</taxon>
        <taxon>Pseudomonadota</taxon>
        <taxon>Betaproteobacteria</taxon>
        <taxon>Rhodocyclales</taxon>
        <taxon>Rhodocyclaceae</taxon>
        <taxon>Aromatoleum</taxon>
    </lineage>
</organism>
<dbReference type="PROSITE" id="PS50850">
    <property type="entry name" value="MFS"/>
    <property type="match status" value="1"/>
</dbReference>
<keyword evidence="2" id="KW-1003">Cell membrane</keyword>
<sequence>MMEGRLIAVLRAAHMTHLIDFMIMMPLGAYFIRSLGAAPSDLGRLVFAYTVSAGVSGVLVSGVIDRFDRRSVLLAGYGGFTTSLLLTAFAPSLDALVGARIVAGVTGGVLSAMIQAMVVEVVPPSLRASAIGRVTTGHALAAVIGVPAGLALASALDWRSSFLAVWGLALFVLVGIRRHVPSLPGKTVVGAQGAAPRRPGASLVELRSLAGFLLTFAVTFSAYAVIAYIAPYWVGNVGVAEAWLPLVYLLAGAMSLHTSPLAGRLADRHGRFGVFALATLLSVVGIVLATHAPRLPLVPALALGGGFFVFIYARWVPCVAMLSDVPPPASRGAFLMLNGVTTQLGMGAGAIFSGSVIELEAGGRLSGFDTIGLVAAAISLAAIALARFITRSG</sequence>
<feature type="transmembrane region" description="Helical" evidence="6">
    <location>
        <begin position="298"/>
        <end position="322"/>
    </location>
</feature>
<keyword evidence="9" id="KW-1185">Reference proteome</keyword>
<feature type="transmembrane region" description="Helical" evidence="6">
    <location>
        <begin position="334"/>
        <end position="359"/>
    </location>
</feature>
<protein>
    <submittedName>
        <fullName evidence="8">MFS transporter</fullName>
    </submittedName>
</protein>
<comment type="caution">
    <text evidence="8">The sequence shown here is derived from an EMBL/GenBank/DDBJ whole genome shotgun (WGS) entry which is preliminary data.</text>
</comment>
<evidence type="ECO:0000256" key="6">
    <source>
        <dbReference type="SAM" id="Phobius"/>
    </source>
</evidence>
<feature type="transmembrane region" description="Helical" evidence="6">
    <location>
        <begin position="71"/>
        <end position="91"/>
    </location>
</feature>
<proteinExistence type="predicted"/>
<evidence type="ECO:0000256" key="3">
    <source>
        <dbReference type="ARBA" id="ARBA00022692"/>
    </source>
</evidence>
<dbReference type="Proteomes" id="UP000648984">
    <property type="component" value="Unassembled WGS sequence"/>
</dbReference>
<gene>
    <name evidence="8" type="ORF">GPA25_17185</name>
</gene>
<dbReference type="PANTHER" id="PTHR43124">
    <property type="entry name" value="PURINE EFFLUX PUMP PBUE"/>
    <property type="match status" value="1"/>
</dbReference>
<dbReference type="Gene3D" id="1.20.1250.20">
    <property type="entry name" value="MFS general substrate transporter like domains"/>
    <property type="match status" value="2"/>
</dbReference>
<name>A0ABX1QHJ8_9RHOO</name>
<dbReference type="InterPro" id="IPR036259">
    <property type="entry name" value="MFS_trans_sf"/>
</dbReference>
<accession>A0ABX1QHJ8</accession>
<feature type="transmembrane region" description="Helical" evidence="6">
    <location>
        <begin position="206"/>
        <end position="230"/>
    </location>
</feature>
<feature type="transmembrane region" description="Helical" evidence="6">
    <location>
        <begin position="371"/>
        <end position="390"/>
    </location>
</feature>